<evidence type="ECO:0000313" key="1">
    <source>
        <dbReference type="EMBL" id="JAE07521.1"/>
    </source>
</evidence>
<name>A0A0A9FBJ6_ARUDO</name>
<sequence>MARGLRLLSRAGRLLLSPRPRRGFSASAREPLHVCAVGSGPASSTPPTGSW</sequence>
<reference evidence="1" key="2">
    <citation type="journal article" date="2015" name="Data Brief">
        <title>Shoot transcriptome of the giant reed, Arundo donax.</title>
        <authorList>
            <person name="Barrero R.A."/>
            <person name="Guerrero F.D."/>
            <person name="Moolhuijzen P."/>
            <person name="Goolsby J.A."/>
            <person name="Tidwell J."/>
            <person name="Bellgard S.E."/>
            <person name="Bellgard M.I."/>
        </authorList>
    </citation>
    <scope>NUCLEOTIDE SEQUENCE</scope>
    <source>
        <tissue evidence="1">Shoot tissue taken approximately 20 cm above the soil surface</tissue>
    </source>
</reference>
<organism evidence="1">
    <name type="scientific">Arundo donax</name>
    <name type="common">Giant reed</name>
    <name type="synonym">Donax arundinaceus</name>
    <dbReference type="NCBI Taxonomy" id="35708"/>
    <lineage>
        <taxon>Eukaryota</taxon>
        <taxon>Viridiplantae</taxon>
        <taxon>Streptophyta</taxon>
        <taxon>Embryophyta</taxon>
        <taxon>Tracheophyta</taxon>
        <taxon>Spermatophyta</taxon>
        <taxon>Magnoliopsida</taxon>
        <taxon>Liliopsida</taxon>
        <taxon>Poales</taxon>
        <taxon>Poaceae</taxon>
        <taxon>PACMAD clade</taxon>
        <taxon>Arundinoideae</taxon>
        <taxon>Arundineae</taxon>
        <taxon>Arundo</taxon>
    </lineage>
</organism>
<protein>
    <submittedName>
        <fullName evidence="1">Uncharacterized protein</fullName>
    </submittedName>
</protein>
<reference evidence="1" key="1">
    <citation type="submission" date="2014-09" db="EMBL/GenBank/DDBJ databases">
        <authorList>
            <person name="Magalhaes I.L.F."/>
            <person name="Oliveira U."/>
            <person name="Santos F.R."/>
            <person name="Vidigal T.H.D.A."/>
            <person name="Brescovit A.D."/>
            <person name="Santos A.J."/>
        </authorList>
    </citation>
    <scope>NUCLEOTIDE SEQUENCE</scope>
    <source>
        <tissue evidence="1">Shoot tissue taken approximately 20 cm above the soil surface</tissue>
    </source>
</reference>
<accession>A0A0A9FBJ6</accession>
<proteinExistence type="predicted"/>
<dbReference type="AlphaFoldDB" id="A0A0A9FBJ6"/>
<dbReference type="EMBL" id="GBRH01190375">
    <property type="protein sequence ID" value="JAE07521.1"/>
    <property type="molecule type" value="Transcribed_RNA"/>
</dbReference>